<comment type="cofactor">
    <cofactor evidence="1">
        <name>[4Fe-4S] cluster</name>
        <dbReference type="ChEBI" id="CHEBI:49883"/>
    </cofactor>
</comment>
<protein>
    <submittedName>
        <fullName evidence="8">B12-binding domain-containing radical SAM protein</fullName>
    </submittedName>
</protein>
<dbReference type="AlphaFoldDB" id="A0A9D5LX14"/>
<dbReference type="CDD" id="cd01335">
    <property type="entry name" value="Radical_SAM"/>
    <property type="match status" value="1"/>
</dbReference>
<dbReference type="SMART" id="SM00729">
    <property type="entry name" value="Elp3"/>
    <property type="match status" value="1"/>
</dbReference>
<organism evidence="8 9">
    <name type="scientific">Ructibacterium gallinarum</name>
    <dbReference type="NCBI Taxonomy" id="2779355"/>
    <lineage>
        <taxon>Bacteria</taxon>
        <taxon>Bacillati</taxon>
        <taxon>Bacillota</taxon>
        <taxon>Clostridia</taxon>
        <taxon>Eubacteriales</taxon>
        <taxon>Oscillospiraceae</taxon>
        <taxon>Ructibacterium</taxon>
    </lineage>
</organism>
<comment type="caution">
    <text evidence="8">The sequence shown here is derived from an EMBL/GenBank/DDBJ whole genome shotgun (WGS) entry which is preliminary data.</text>
</comment>
<evidence type="ECO:0000256" key="4">
    <source>
        <dbReference type="ARBA" id="ARBA00023004"/>
    </source>
</evidence>
<evidence type="ECO:0000256" key="2">
    <source>
        <dbReference type="ARBA" id="ARBA00022691"/>
    </source>
</evidence>
<keyword evidence="2" id="KW-0949">S-adenosyl-L-methionine</keyword>
<dbReference type="PANTHER" id="PTHR43409">
    <property type="entry name" value="ANAEROBIC MAGNESIUM-PROTOPORPHYRIN IX MONOMETHYL ESTER CYCLASE-RELATED"/>
    <property type="match status" value="1"/>
</dbReference>
<dbReference type="Gene3D" id="3.80.30.20">
    <property type="entry name" value="tm_1862 like domain"/>
    <property type="match status" value="1"/>
</dbReference>
<feature type="domain" description="Radical SAM core" evidence="7">
    <location>
        <begin position="169"/>
        <end position="392"/>
    </location>
</feature>
<dbReference type="SFLD" id="SFLDS00029">
    <property type="entry name" value="Radical_SAM"/>
    <property type="match status" value="1"/>
</dbReference>
<keyword evidence="4" id="KW-0408">Iron</keyword>
<evidence type="ECO:0000256" key="5">
    <source>
        <dbReference type="ARBA" id="ARBA00023014"/>
    </source>
</evidence>
<dbReference type="Pfam" id="PF13311">
    <property type="entry name" value="DUF4080"/>
    <property type="match status" value="1"/>
</dbReference>
<dbReference type="PROSITE" id="PS51332">
    <property type="entry name" value="B12_BINDING"/>
    <property type="match status" value="1"/>
</dbReference>
<evidence type="ECO:0000259" key="6">
    <source>
        <dbReference type="PROSITE" id="PS51332"/>
    </source>
</evidence>
<dbReference type="InterPro" id="IPR006638">
    <property type="entry name" value="Elp3/MiaA/NifB-like_rSAM"/>
</dbReference>
<dbReference type="InterPro" id="IPR058240">
    <property type="entry name" value="rSAM_sf"/>
</dbReference>
<evidence type="ECO:0000313" key="9">
    <source>
        <dbReference type="Proteomes" id="UP000806542"/>
    </source>
</evidence>
<dbReference type="InterPro" id="IPR007197">
    <property type="entry name" value="rSAM"/>
</dbReference>
<evidence type="ECO:0000256" key="3">
    <source>
        <dbReference type="ARBA" id="ARBA00022723"/>
    </source>
</evidence>
<dbReference type="Pfam" id="PF02310">
    <property type="entry name" value="B12-binding"/>
    <property type="match status" value="1"/>
</dbReference>
<dbReference type="GO" id="GO:0003824">
    <property type="term" value="F:catalytic activity"/>
    <property type="evidence" value="ECO:0007669"/>
    <property type="project" value="InterPro"/>
</dbReference>
<dbReference type="InterPro" id="IPR034466">
    <property type="entry name" value="Methyltransferase_Class_B"/>
</dbReference>
<dbReference type="EMBL" id="JADCKB010000003">
    <property type="protein sequence ID" value="MBE5039361.1"/>
    <property type="molecule type" value="Genomic_DNA"/>
</dbReference>
<keyword evidence="3" id="KW-0479">Metal-binding</keyword>
<feature type="domain" description="B12-binding" evidence="6">
    <location>
        <begin position="1"/>
        <end position="132"/>
    </location>
</feature>
<dbReference type="InterPro" id="IPR006158">
    <property type="entry name" value="Cobalamin-bd"/>
</dbReference>
<dbReference type="SFLD" id="SFLDG01082">
    <property type="entry name" value="B12-binding_domain_containing"/>
    <property type="match status" value="1"/>
</dbReference>
<keyword evidence="9" id="KW-1185">Reference proteome</keyword>
<dbReference type="SFLD" id="SFLDG01123">
    <property type="entry name" value="methyltransferase_(Class_B)"/>
    <property type="match status" value="1"/>
</dbReference>
<evidence type="ECO:0000313" key="8">
    <source>
        <dbReference type="EMBL" id="MBE5039361.1"/>
    </source>
</evidence>
<keyword evidence="5" id="KW-0411">Iron-sulfur</keyword>
<dbReference type="Pfam" id="PF04055">
    <property type="entry name" value="Radical_SAM"/>
    <property type="match status" value="1"/>
</dbReference>
<gene>
    <name evidence="8" type="ORF">INF28_02615</name>
</gene>
<proteinExistence type="predicted"/>
<name>A0A9D5LX14_9FIRM</name>
<dbReference type="GO" id="GO:0046872">
    <property type="term" value="F:metal ion binding"/>
    <property type="evidence" value="ECO:0007669"/>
    <property type="project" value="UniProtKB-KW"/>
</dbReference>
<dbReference type="PROSITE" id="PS51918">
    <property type="entry name" value="RADICAL_SAM"/>
    <property type="match status" value="1"/>
</dbReference>
<dbReference type="GO" id="GO:0031419">
    <property type="term" value="F:cobalamin binding"/>
    <property type="evidence" value="ECO:0007669"/>
    <property type="project" value="InterPro"/>
</dbReference>
<dbReference type="SUPFAM" id="SSF102114">
    <property type="entry name" value="Radical SAM enzymes"/>
    <property type="match status" value="1"/>
</dbReference>
<evidence type="ECO:0000256" key="1">
    <source>
        <dbReference type="ARBA" id="ARBA00001966"/>
    </source>
</evidence>
<accession>A0A9D5LX14</accession>
<dbReference type="Proteomes" id="UP000806542">
    <property type="component" value="Unassembled WGS sequence"/>
</dbReference>
<dbReference type="CDD" id="cd02068">
    <property type="entry name" value="radical_SAM_B12_BD"/>
    <property type="match status" value="1"/>
</dbReference>
<dbReference type="InterPro" id="IPR023404">
    <property type="entry name" value="rSAM_horseshoe"/>
</dbReference>
<dbReference type="Gene3D" id="3.40.50.280">
    <property type="entry name" value="Cobalamin-binding domain"/>
    <property type="match status" value="1"/>
</dbReference>
<dbReference type="GO" id="GO:0051539">
    <property type="term" value="F:4 iron, 4 sulfur cluster binding"/>
    <property type="evidence" value="ECO:0007669"/>
    <property type="project" value="UniProtKB-KW"/>
</dbReference>
<dbReference type="InterPro" id="IPR025288">
    <property type="entry name" value="DUF4080"/>
</dbReference>
<dbReference type="PANTHER" id="PTHR43409:SF16">
    <property type="entry name" value="SLR0320 PROTEIN"/>
    <property type="match status" value="1"/>
</dbReference>
<reference evidence="8" key="1">
    <citation type="submission" date="2020-10" db="EMBL/GenBank/DDBJ databases">
        <title>ChiBAC.</title>
        <authorList>
            <person name="Zenner C."/>
            <person name="Hitch T.C.A."/>
            <person name="Clavel T."/>
        </authorList>
    </citation>
    <scope>NUCLEOTIDE SEQUENCE</scope>
    <source>
        <strain evidence="8">DSM 107454</strain>
    </source>
</reference>
<evidence type="ECO:0000259" key="7">
    <source>
        <dbReference type="PROSITE" id="PS51918"/>
    </source>
</evidence>
<dbReference type="GO" id="GO:0005829">
    <property type="term" value="C:cytosol"/>
    <property type="evidence" value="ECO:0007669"/>
    <property type="project" value="TreeGrafter"/>
</dbReference>
<dbReference type="RefSeq" id="WP_226391921.1">
    <property type="nucleotide sequence ID" value="NZ_JADCKB010000003.1"/>
</dbReference>
<dbReference type="InterPro" id="IPR051198">
    <property type="entry name" value="BchE-like"/>
</dbReference>
<sequence>MKTVLTAVNARFVHSSLALRYLKQYNPEFDIRLAEFSLNDNIWHMLDSLEKEKAEVYGFSCYIWNMEPILKLAEMLKKAVPNTFVFLGGPEAGCRAEEILKSYPFIDGVMVGEGEQTLKELLGRFADGILPDALPMIPGLMHRRAAFEPRRELDLASVPLPYTEEDLPLLQGKIVYFETSRGCPFHCAYCLSAAEKTVRAFPMEYVKKGLSMLFLAGVPLVKLIDRTFNYDNSRAMEILRFILEESRNTCVHMELEPQILTPELTALLGSAPKDRFQAEIGIQSANEKTLQSVGRSCNLKKIAENIWNLRQYGNMHIHLDLIAGLPYEDYASFGRSFDFVYHLQPDMLQLGFLKVLPGTPVCHMDGIVAQGFPPYQVISTKWMDPDSMRKLREIEAAVEMFYNSGAFVKTVKQLVSEDDRPFSVFETLAGVLVQAEKKGKRKRRELYSILYEVYGESLREALSEDFIRYNQNVPLPAFVHPQREKGFKDKTYQLMKNDVFCRTYGIVPDLARLRFERMDGKAYMMDYASGKLWNITMELDAEIDRC</sequence>